<feature type="region of interest" description="Disordered" evidence="1">
    <location>
        <begin position="1"/>
        <end position="115"/>
    </location>
</feature>
<feature type="compositionally biased region" description="Basic and acidic residues" evidence="1">
    <location>
        <begin position="91"/>
        <end position="106"/>
    </location>
</feature>
<accession>A0A9W6BY36</accession>
<gene>
    <name evidence="2" type="primary">PLESTBF000991</name>
    <name evidence="2" type="ORF">PLESTB_001586100</name>
</gene>
<name>A0A9W6BY36_9CHLO</name>
<feature type="compositionally biased region" description="Basic residues" evidence="1">
    <location>
        <begin position="55"/>
        <end position="70"/>
    </location>
</feature>
<sequence>MPYTVQQRAAVQPAGCDLVPGCMPPCRRNRPHSSTSAPDLLQHETESPQAPGPPYRRKPIRSGSTRHHGTYRGACMQTQPPTGNRPLYARSDGHQPARGASLHDARTIAIPHQHM</sequence>
<reference evidence="2 3" key="1">
    <citation type="journal article" date="2023" name="Commun. Biol.">
        <title>Reorganization of the ancestral sex-determining regions during the evolution of trioecy in Pleodorina starrii.</title>
        <authorList>
            <person name="Takahashi K."/>
            <person name="Suzuki S."/>
            <person name="Kawai-Toyooka H."/>
            <person name="Yamamoto K."/>
            <person name="Hamaji T."/>
            <person name="Ootsuki R."/>
            <person name="Yamaguchi H."/>
            <person name="Kawachi M."/>
            <person name="Higashiyama T."/>
            <person name="Nozaki H."/>
        </authorList>
    </citation>
    <scope>NUCLEOTIDE SEQUENCE [LARGE SCALE GENOMIC DNA]</scope>
    <source>
        <strain evidence="2 3">NIES-4479</strain>
    </source>
</reference>
<evidence type="ECO:0000256" key="1">
    <source>
        <dbReference type="SAM" id="MobiDB-lite"/>
    </source>
</evidence>
<evidence type="ECO:0000313" key="2">
    <source>
        <dbReference type="EMBL" id="GLC60213.1"/>
    </source>
</evidence>
<dbReference type="AlphaFoldDB" id="A0A9W6BY36"/>
<proteinExistence type="predicted"/>
<protein>
    <submittedName>
        <fullName evidence="2">Uncharacterized protein</fullName>
    </submittedName>
</protein>
<dbReference type="Proteomes" id="UP001165080">
    <property type="component" value="Unassembled WGS sequence"/>
</dbReference>
<evidence type="ECO:0000313" key="3">
    <source>
        <dbReference type="Proteomes" id="UP001165080"/>
    </source>
</evidence>
<comment type="caution">
    <text evidence="2">The sequence shown here is derived from an EMBL/GenBank/DDBJ whole genome shotgun (WGS) entry which is preliminary data.</text>
</comment>
<dbReference type="EMBL" id="BRXU01000033">
    <property type="protein sequence ID" value="GLC60213.1"/>
    <property type="molecule type" value="Genomic_DNA"/>
</dbReference>
<keyword evidence="3" id="KW-1185">Reference proteome</keyword>
<organism evidence="2 3">
    <name type="scientific">Pleodorina starrii</name>
    <dbReference type="NCBI Taxonomy" id="330485"/>
    <lineage>
        <taxon>Eukaryota</taxon>
        <taxon>Viridiplantae</taxon>
        <taxon>Chlorophyta</taxon>
        <taxon>core chlorophytes</taxon>
        <taxon>Chlorophyceae</taxon>
        <taxon>CS clade</taxon>
        <taxon>Chlamydomonadales</taxon>
        <taxon>Volvocaceae</taxon>
        <taxon>Pleodorina</taxon>
    </lineage>
</organism>